<evidence type="ECO:0000313" key="3">
    <source>
        <dbReference type="Proteomes" id="UP001154266"/>
    </source>
</evidence>
<comment type="caution">
    <text evidence="2">The sequence shown here is derived from an EMBL/GenBank/DDBJ whole genome shotgun (WGS) entry which is preliminary data.</text>
</comment>
<proteinExistence type="predicted"/>
<reference evidence="2" key="1">
    <citation type="journal article" date="2023" name="Environ. Microbiol.">
        <title>The 2-methylpropene degradation pathway in Mycobacteriaceae family strains.</title>
        <authorList>
            <person name="Helbich S."/>
            <person name="Barrantes I."/>
            <person name="Dos Anjos Borges L.G."/>
            <person name="Pieper D.H."/>
            <person name="Vainshtein Y."/>
            <person name="Sohn K."/>
            <person name="Engesser K.H."/>
        </authorList>
    </citation>
    <scope>NUCLEOTIDE SEQUENCE</scope>
    <source>
        <strain evidence="2">IBE100</strain>
    </source>
</reference>
<accession>A0ABT6GYL4</accession>
<feature type="compositionally biased region" description="Polar residues" evidence="1">
    <location>
        <begin position="107"/>
        <end position="118"/>
    </location>
</feature>
<gene>
    <name evidence="2" type="ORF">MNO81_27595</name>
</gene>
<name>A0ABT6GYL4_MYCGU</name>
<organism evidence="2 3">
    <name type="scientific">Mycolicibacterium gadium</name>
    <name type="common">Mycobacterium gadium</name>
    <dbReference type="NCBI Taxonomy" id="1794"/>
    <lineage>
        <taxon>Bacteria</taxon>
        <taxon>Bacillati</taxon>
        <taxon>Actinomycetota</taxon>
        <taxon>Actinomycetes</taxon>
        <taxon>Mycobacteriales</taxon>
        <taxon>Mycobacteriaceae</taxon>
        <taxon>Mycolicibacterium</taxon>
    </lineage>
</organism>
<dbReference type="RefSeq" id="WP_278223714.1">
    <property type="nucleotide sequence ID" value="NZ_JAKZMO010000037.1"/>
</dbReference>
<protein>
    <submittedName>
        <fullName evidence="2">Uncharacterized protein</fullName>
    </submittedName>
</protein>
<dbReference type="EMBL" id="JAKZMO010000037">
    <property type="protein sequence ID" value="MDG5486577.1"/>
    <property type="molecule type" value="Genomic_DNA"/>
</dbReference>
<dbReference type="Proteomes" id="UP001154266">
    <property type="component" value="Unassembled WGS sequence"/>
</dbReference>
<evidence type="ECO:0000313" key="2">
    <source>
        <dbReference type="EMBL" id="MDG5486577.1"/>
    </source>
</evidence>
<evidence type="ECO:0000256" key="1">
    <source>
        <dbReference type="SAM" id="MobiDB-lite"/>
    </source>
</evidence>
<keyword evidence="3" id="KW-1185">Reference proteome</keyword>
<sequence>MDVRRVRRAWNRRVPGPDGVSGFTAVVSLATVALNASTSVTPSGTEGSDNSLPPRVHLGLVVPLDAQSRVASSPGAANMVGRLGLGAAPPLPVGGGTDMAWPKRASVSWSSTSGVGRG</sequence>
<feature type="region of interest" description="Disordered" evidence="1">
    <location>
        <begin position="96"/>
        <end position="118"/>
    </location>
</feature>